<keyword evidence="3" id="KW-1185">Reference proteome</keyword>
<protein>
    <submittedName>
        <fullName evidence="2">Uncharacterized protein</fullName>
    </submittedName>
</protein>
<name>A0ABR0WM86_REHGL</name>
<dbReference type="EMBL" id="JABTTQ020000010">
    <property type="protein sequence ID" value="KAK6148016.1"/>
    <property type="molecule type" value="Genomic_DNA"/>
</dbReference>
<proteinExistence type="predicted"/>
<feature type="region of interest" description="Disordered" evidence="1">
    <location>
        <begin position="186"/>
        <end position="210"/>
    </location>
</feature>
<organism evidence="2 3">
    <name type="scientific">Rehmannia glutinosa</name>
    <name type="common">Chinese foxglove</name>
    <dbReference type="NCBI Taxonomy" id="99300"/>
    <lineage>
        <taxon>Eukaryota</taxon>
        <taxon>Viridiplantae</taxon>
        <taxon>Streptophyta</taxon>
        <taxon>Embryophyta</taxon>
        <taxon>Tracheophyta</taxon>
        <taxon>Spermatophyta</taxon>
        <taxon>Magnoliopsida</taxon>
        <taxon>eudicotyledons</taxon>
        <taxon>Gunneridae</taxon>
        <taxon>Pentapetalae</taxon>
        <taxon>asterids</taxon>
        <taxon>lamiids</taxon>
        <taxon>Lamiales</taxon>
        <taxon>Orobanchaceae</taxon>
        <taxon>Rehmannieae</taxon>
        <taxon>Rehmannia</taxon>
    </lineage>
</organism>
<evidence type="ECO:0000313" key="3">
    <source>
        <dbReference type="Proteomes" id="UP001318860"/>
    </source>
</evidence>
<evidence type="ECO:0000256" key="1">
    <source>
        <dbReference type="SAM" id="MobiDB-lite"/>
    </source>
</evidence>
<sequence>MGKAGAFQTARENFKTFTVKIFSRPRRFPEATTAELDGERAAWTTWMESVVAVLIGGEGLAWSGGNLDVVARWKRSEPAMVAPFSHWQDDGLAVVHARQAAIRSIMNMRMKLGTPVRDHMLALIAHSSIPEFRTQPTQFEFTFLPPLVVGSSGRQTEAPPTRSPIPRRKEIMFPLFGHLQVFEDENEEHREQELVGEQEPIPIIQEPPPG</sequence>
<reference evidence="2 3" key="1">
    <citation type="journal article" date="2021" name="Comput. Struct. Biotechnol. J.">
        <title>De novo genome assembly of the potent medicinal plant Rehmannia glutinosa using nanopore technology.</title>
        <authorList>
            <person name="Ma L."/>
            <person name="Dong C."/>
            <person name="Song C."/>
            <person name="Wang X."/>
            <person name="Zheng X."/>
            <person name="Niu Y."/>
            <person name="Chen S."/>
            <person name="Feng W."/>
        </authorList>
    </citation>
    <scope>NUCLEOTIDE SEQUENCE [LARGE SCALE GENOMIC DNA]</scope>
    <source>
        <strain evidence="2">DH-2019</strain>
    </source>
</reference>
<comment type="caution">
    <text evidence="2">The sequence shown here is derived from an EMBL/GenBank/DDBJ whole genome shotgun (WGS) entry which is preliminary data.</text>
</comment>
<dbReference type="Proteomes" id="UP001318860">
    <property type="component" value="Unassembled WGS sequence"/>
</dbReference>
<gene>
    <name evidence="2" type="ORF">DH2020_018928</name>
</gene>
<accession>A0ABR0WM86</accession>
<evidence type="ECO:0000313" key="2">
    <source>
        <dbReference type="EMBL" id="KAK6148016.1"/>
    </source>
</evidence>